<proteinExistence type="inferred from homology"/>
<dbReference type="GO" id="GO:1902369">
    <property type="term" value="P:negative regulation of RNA catabolic process"/>
    <property type="evidence" value="ECO:0007669"/>
    <property type="project" value="TreeGrafter"/>
</dbReference>
<comment type="subcellular location">
    <subcellularLocation>
        <location evidence="1">Nucleus</location>
    </subcellularLocation>
</comment>
<gene>
    <name evidence="5" type="ORF">QBC42DRAFT_351144</name>
</gene>
<feature type="region of interest" description="Disordered" evidence="4">
    <location>
        <begin position="242"/>
        <end position="334"/>
    </location>
</feature>
<dbReference type="PANTHER" id="PTHR13471:SF0">
    <property type="entry name" value="NUCLEAR EXOSOME REGULATOR NRDE2"/>
    <property type="match status" value="1"/>
</dbReference>
<dbReference type="Pfam" id="PF08424">
    <property type="entry name" value="NRDE-2"/>
    <property type="match status" value="1"/>
</dbReference>
<keyword evidence="3" id="KW-0539">Nucleus</keyword>
<reference evidence="5" key="2">
    <citation type="submission" date="2023-06" db="EMBL/GenBank/DDBJ databases">
        <authorList>
            <consortium name="Lawrence Berkeley National Laboratory"/>
            <person name="Mondo S.J."/>
            <person name="Hensen N."/>
            <person name="Bonometti L."/>
            <person name="Westerberg I."/>
            <person name="Brannstrom I.O."/>
            <person name="Guillou S."/>
            <person name="Cros-Aarteil S."/>
            <person name="Calhoun S."/>
            <person name="Haridas S."/>
            <person name="Kuo A."/>
            <person name="Pangilinan J."/>
            <person name="Riley R."/>
            <person name="Labutti K."/>
            <person name="Andreopoulos B."/>
            <person name="Lipzen A."/>
            <person name="Chen C."/>
            <person name="Yanf M."/>
            <person name="Daum C."/>
            <person name="Ng V."/>
            <person name="Clum A."/>
            <person name="Steindorff A."/>
            <person name="Ohm R."/>
            <person name="Martin F."/>
            <person name="Silar P."/>
            <person name="Natvig D."/>
            <person name="Lalanne C."/>
            <person name="Gautier V."/>
            <person name="Ament-Velasquez S.L."/>
            <person name="Kruys A."/>
            <person name="Hutchinson M.I."/>
            <person name="Powell A.J."/>
            <person name="Barry K."/>
            <person name="Miller A.N."/>
            <person name="Grigoriev I.V."/>
            <person name="Debuchy R."/>
            <person name="Gladieux P."/>
            <person name="Thoren M.H."/>
            <person name="Johannesson H."/>
        </authorList>
    </citation>
    <scope>NUCLEOTIDE SEQUENCE</scope>
    <source>
        <strain evidence="5">PSN324</strain>
    </source>
</reference>
<name>A0AAV9H6D3_9PEZI</name>
<evidence type="ECO:0000313" key="6">
    <source>
        <dbReference type="Proteomes" id="UP001321749"/>
    </source>
</evidence>
<comment type="similarity">
    <text evidence="2">Belongs to the NRDE2 family.</text>
</comment>
<accession>A0AAV9H6D3</accession>
<dbReference type="InterPro" id="IPR013633">
    <property type="entry name" value="NRDE-2"/>
</dbReference>
<organism evidence="5 6">
    <name type="scientific">Cladorrhinum samala</name>
    <dbReference type="NCBI Taxonomy" id="585594"/>
    <lineage>
        <taxon>Eukaryota</taxon>
        <taxon>Fungi</taxon>
        <taxon>Dikarya</taxon>
        <taxon>Ascomycota</taxon>
        <taxon>Pezizomycotina</taxon>
        <taxon>Sordariomycetes</taxon>
        <taxon>Sordariomycetidae</taxon>
        <taxon>Sordariales</taxon>
        <taxon>Podosporaceae</taxon>
        <taxon>Cladorrhinum</taxon>
    </lineage>
</organism>
<evidence type="ECO:0000256" key="2">
    <source>
        <dbReference type="ARBA" id="ARBA00009265"/>
    </source>
</evidence>
<reference evidence="5" key="1">
    <citation type="journal article" date="2023" name="Mol. Phylogenet. Evol.">
        <title>Genome-scale phylogeny and comparative genomics of the fungal order Sordariales.</title>
        <authorList>
            <person name="Hensen N."/>
            <person name="Bonometti L."/>
            <person name="Westerberg I."/>
            <person name="Brannstrom I.O."/>
            <person name="Guillou S."/>
            <person name="Cros-Aarteil S."/>
            <person name="Calhoun S."/>
            <person name="Haridas S."/>
            <person name="Kuo A."/>
            <person name="Mondo S."/>
            <person name="Pangilinan J."/>
            <person name="Riley R."/>
            <person name="LaButti K."/>
            <person name="Andreopoulos B."/>
            <person name="Lipzen A."/>
            <person name="Chen C."/>
            <person name="Yan M."/>
            <person name="Daum C."/>
            <person name="Ng V."/>
            <person name="Clum A."/>
            <person name="Steindorff A."/>
            <person name="Ohm R.A."/>
            <person name="Martin F."/>
            <person name="Silar P."/>
            <person name="Natvig D.O."/>
            <person name="Lalanne C."/>
            <person name="Gautier V."/>
            <person name="Ament-Velasquez S.L."/>
            <person name="Kruys A."/>
            <person name="Hutchinson M.I."/>
            <person name="Powell A.J."/>
            <person name="Barry K."/>
            <person name="Miller A.N."/>
            <person name="Grigoriev I.V."/>
            <person name="Debuchy R."/>
            <person name="Gladieux P."/>
            <person name="Hiltunen Thoren M."/>
            <person name="Johannesson H."/>
        </authorList>
    </citation>
    <scope>NUCLEOTIDE SEQUENCE</scope>
    <source>
        <strain evidence="5">PSN324</strain>
    </source>
</reference>
<feature type="region of interest" description="Disordered" evidence="4">
    <location>
        <begin position="1"/>
        <end position="163"/>
    </location>
</feature>
<feature type="compositionally biased region" description="Basic and acidic residues" evidence="4">
    <location>
        <begin position="40"/>
        <end position="95"/>
    </location>
</feature>
<evidence type="ECO:0000313" key="5">
    <source>
        <dbReference type="EMBL" id="KAK4456604.1"/>
    </source>
</evidence>
<evidence type="ECO:0000256" key="1">
    <source>
        <dbReference type="ARBA" id="ARBA00004123"/>
    </source>
</evidence>
<keyword evidence="6" id="KW-1185">Reference proteome</keyword>
<sequence>MSSTEEKRPRAVPKFGSFKPKPTTDPEPQPAAAPGAARTPETKDGDPGAAEKSERSTSDRDRDRDRDRNRHSAHRDRNSRHARDQHRDRDRDRGSGHQRRDHHQDRDSGRDRDRDRDRDRERDRRRDRERDREKNRENDNDRERHRSRQLTLTTSSGHAKPNSTAISANSLFTIDTKGDPLIIRYGGNERSKIPPYHRFGRGKILGSTGHLKIHREGARDTFSLTFSRDALGSAFRDRTLARYSRSKARRIKPSSSSLAQPAFHEEEFISLSPSKKRKRGDESAASSDDETPDYRSIYGKAKPQSFSSSSESESDLENDNSEETKQELSTTKSRSITLTRHLRAQPADVSSWLDLISLQDALFAENHGHRPRTADEHRALAELKLSLYQEALSHCPNPGKQKETLLEGMMSLGVTKVWDDKTAAKKWHQLIQSDRLDFNLWKAKLNWEMGRVGTCTFEGIKTTLVEKIKSLLDTLWNSNQGQEETCTQIIYVFLRLTRLLHDTGYSELAVAAWQAVLEGTFRRPLGDENPAALSASFADFWESEVPRFGEEGAQGWRHFVEAIDMGDIPETRTDKACEEVVWGDKCRAWAKMEQQRSEAARMPARTLDEVADDDPFRVVMFKDIEEFLVWFPQSVLFAVKEKLLDAFLVFCRLPTAQLSGEVGKEFCNDPFLSGRTQAFRPEIVREDPGLEIEVEKKPPEFGQQGGNMAISPDVLFSGSSWFRYLDKWSDVNRPDDTQVDLSWILGTLRQLVRGCEVEQLAEYYLAIEWRNNPLGIRKVAKALLKHYTSNLRLYNAYALMEFANGNIEPSYKVLESATNLQSPESANASQLLYNTWAWLHLQSSQRDLALVRLLSSVDKSIITPSSISPTLILKARTHFSSTRDFSASLGDHQTSTLYAESLLILDYLSGSSPCSEPTSPSQGNIEAALSTVSSFSQPPSESLLQATAHLLYLYALSGPHRPSFIRTQLRSFLSVYPSNIMFLSLLEWSTSSVPLLCALTGDPLRSVPLDTPRSRRFQIMHELRAGTVHSVKLAFESALLESDAGSCRCDVEVWRGYVRFAAAQISIRKAAGGKKEKEKERQRHKEKGRAEASEVFYRALAACPWAKEIYLEGFRDELGLGQDEMRAVVGTMAAKGLRVFQELLDG</sequence>
<feature type="compositionally biased region" description="Basic and acidic residues" evidence="4">
    <location>
        <begin position="102"/>
        <end position="144"/>
    </location>
</feature>
<evidence type="ECO:0000256" key="3">
    <source>
        <dbReference type="ARBA" id="ARBA00023242"/>
    </source>
</evidence>
<feature type="compositionally biased region" description="Acidic residues" evidence="4">
    <location>
        <begin position="312"/>
        <end position="321"/>
    </location>
</feature>
<feature type="compositionally biased region" description="Polar residues" evidence="4">
    <location>
        <begin position="149"/>
        <end position="163"/>
    </location>
</feature>
<dbReference type="GO" id="GO:0031048">
    <property type="term" value="P:regulatory ncRNA-mediated heterochromatin formation"/>
    <property type="evidence" value="ECO:0007669"/>
    <property type="project" value="TreeGrafter"/>
</dbReference>
<protein>
    <submittedName>
        <fullName evidence="5">NRDE-2, necessary for RNA interference-domain-containing protein</fullName>
    </submittedName>
</protein>
<dbReference type="Proteomes" id="UP001321749">
    <property type="component" value="Unassembled WGS sequence"/>
</dbReference>
<dbReference type="EMBL" id="MU865188">
    <property type="protein sequence ID" value="KAK4456604.1"/>
    <property type="molecule type" value="Genomic_DNA"/>
</dbReference>
<comment type="caution">
    <text evidence="5">The sequence shown here is derived from an EMBL/GenBank/DDBJ whole genome shotgun (WGS) entry which is preliminary data.</text>
</comment>
<dbReference type="AlphaFoldDB" id="A0AAV9H6D3"/>
<evidence type="ECO:0000256" key="4">
    <source>
        <dbReference type="SAM" id="MobiDB-lite"/>
    </source>
</evidence>
<dbReference type="GO" id="GO:0071013">
    <property type="term" value="C:catalytic step 2 spliceosome"/>
    <property type="evidence" value="ECO:0007669"/>
    <property type="project" value="TreeGrafter"/>
</dbReference>
<dbReference type="PANTHER" id="PTHR13471">
    <property type="entry name" value="TETRATRICOPEPTIDE-LIKE HELICAL"/>
    <property type="match status" value="1"/>
</dbReference>